<comment type="caution">
    <text evidence="1">The sequence shown here is derived from an EMBL/GenBank/DDBJ whole genome shotgun (WGS) entry which is preliminary data.</text>
</comment>
<dbReference type="AlphaFoldDB" id="E9SBC6"/>
<proteinExistence type="predicted"/>
<reference evidence="1 2" key="1">
    <citation type="submission" date="2011-02" db="EMBL/GenBank/DDBJ databases">
        <authorList>
            <person name="Nelson K.E."/>
            <person name="Sutton G."/>
            <person name="Torralba M."/>
            <person name="Durkin S."/>
            <person name="Harkins D."/>
            <person name="Montgomery R."/>
            <person name="Ziemer C."/>
            <person name="Klaassens E."/>
            <person name="Ocuiv P."/>
            <person name="Morrison M."/>
        </authorList>
    </citation>
    <scope>NUCLEOTIDE SEQUENCE [LARGE SCALE GENOMIC DNA]</scope>
    <source>
        <strain evidence="1 2">8</strain>
    </source>
</reference>
<gene>
    <name evidence="1" type="ORF">CUS_6599</name>
</gene>
<dbReference type="EMBL" id="ADKM02000066">
    <property type="protein sequence ID" value="EGC03442.1"/>
    <property type="molecule type" value="Genomic_DNA"/>
</dbReference>
<dbReference type="Proteomes" id="UP000004259">
    <property type="component" value="Unassembled WGS sequence"/>
</dbReference>
<keyword evidence="2" id="KW-1185">Reference proteome</keyword>
<accession>E9SBC6</accession>
<protein>
    <submittedName>
        <fullName evidence="1">Uncharacterized protein</fullName>
    </submittedName>
</protein>
<dbReference type="STRING" id="246199.CUS_6599"/>
<evidence type="ECO:0000313" key="1">
    <source>
        <dbReference type="EMBL" id="EGC03442.1"/>
    </source>
</evidence>
<evidence type="ECO:0000313" key="2">
    <source>
        <dbReference type="Proteomes" id="UP000004259"/>
    </source>
</evidence>
<name>E9SBC6_RUMAL</name>
<sequence>MPHLKRRIRSFGGSKPPPYAPKRILSHKCRTFAHVNNYEL</sequence>
<organism evidence="1 2">
    <name type="scientific">Ruminococcus albus 8</name>
    <dbReference type="NCBI Taxonomy" id="246199"/>
    <lineage>
        <taxon>Bacteria</taxon>
        <taxon>Bacillati</taxon>
        <taxon>Bacillota</taxon>
        <taxon>Clostridia</taxon>
        <taxon>Eubacteriales</taxon>
        <taxon>Oscillospiraceae</taxon>
        <taxon>Ruminococcus</taxon>
    </lineage>
</organism>